<evidence type="ECO:0000313" key="2">
    <source>
        <dbReference type="EMBL" id="MRX63707.1"/>
    </source>
</evidence>
<name>A0A6I2MLN6_9FLAO</name>
<dbReference type="OrthoDB" id="1151084at2"/>
<evidence type="ECO:0000256" key="1">
    <source>
        <dbReference type="SAM" id="Phobius"/>
    </source>
</evidence>
<keyword evidence="1" id="KW-0812">Transmembrane</keyword>
<dbReference type="RefSeq" id="WP_154364813.1">
    <property type="nucleotide sequence ID" value="NZ_WKJH01000003.1"/>
</dbReference>
<dbReference type="Proteomes" id="UP000443153">
    <property type="component" value="Unassembled WGS sequence"/>
</dbReference>
<organism evidence="2 3">
    <name type="scientific">Maribacter luteus</name>
    <dbReference type="NCBI Taxonomy" id="2594478"/>
    <lineage>
        <taxon>Bacteria</taxon>
        <taxon>Pseudomonadati</taxon>
        <taxon>Bacteroidota</taxon>
        <taxon>Flavobacteriia</taxon>
        <taxon>Flavobacteriales</taxon>
        <taxon>Flavobacteriaceae</taxon>
        <taxon>Maribacter</taxon>
    </lineage>
</organism>
<comment type="caution">
    <text evidence="2">The sequence shown here is derived from an EMBL/GenBank/DDBJ whole genome shotgun (WGS) entry which is preliminary data.</text>
</comment>
<dbReference type="AlphaFoldDB" id="A0A6I2MLN6"/>
<reference evidence="2 3" key="1">
    <citation type="submission" date="2019-11" db="EMBL/GenBank/DDBJ databases">
        <title>Maribacter lutea sp. nov., a marine bacterium isolated from intertidal sand.</title>
        <authorList>
            <person name="Liu A."/>
        </authorList>
    </citation>
    <scope>NUCLEOTIDE SEQUENCE [LARGE SCALE GENOMIC DNA]</scope>
    <source>
        <strain evidence="2 3">RZ05</strain>
    </source>
</reference>
<keyword evidence="1" id="KW-0472">Membrane</keyword>
<protein>
    <submittedName>
        <fullName evidence="2">Uncharacterized protein</fullName>
    </submittedName>
</protein>
<keyword evidence="1" id="KW-1133">Transmembrane helix</keyword>
<evidence type="ECO:0000313" key="3">
    <source>
        <dbReference type="Proteomes" id="UP000443153"/>
    </source>
</evidence>
<keyword evidence="3" id="KW-1185">Reference proteome</keyword>
<feature type="transmembrane region" description="Helical" evidence="1">
    <location>
        <begin position="84"/>
        <end position="107"/>
    </location>
</feature>
<dbReference type="EMBL" id="WKJH01000003">
    <property type="protein sequence ID" value="MRX63707.1"/>
    <property type="molecule type" value="Genomic_DNA"/>
</dbReference>
<gene>
    <name evidence="2" type="ORF">GJ691_05955</name>
</gene>
<proteinExistence type="predicted"/>
<accession>A0A6I2MLN6</accession>
<feature type="transmembrane region" description="Helical" evidence="1">
    <location>
        <begin position="37"/>
        <end position="60"/>
    </location>
</feature>
<sequence>MNINSIPIDLKNIIDPEQPDFIVRTKRNYPRKKGMSMLFFSLFWNAFISIFVIAFIVPLVSGQEVHFKTNDVPTSGSLENWEPVLVPSLIIGLFVAVGIGMFIWALVMLFQKGAFFAGTETRLIKYRNGKLTVKDWEQFSGNIEVKQKNVYGDLEMEMRTGKMKSRSKGSDKFVPDIIYISGVKNVFDIERKCRIRIKENDPTPVIAVDNTTS</sequence>